<name>A0A5N5MPW2_9ROSI</name>
<dbReference type="EMBL" id="VDCV01000005">
    <property type="protein sequence ID" value="KAB5557195.1"/>
    <property type="molecule type" value="Genomic_DNA"/>
</dbReference>
<feature type="compositionally biased region" description="Basic and acidic residues" evidence="1">
    <location>
        <begin position="57"/>
        <end position="67"/>
    </location>
</feature>
<proteinExistence type="predicted"/>
<feature type="region of interest" description="Disordered" evidence="1">
    <location>
        <begin position="271"/>
        <end position="299"/>
    </location>
</feature>
<evidence type="ECO:0000313" key="2">
    <source>
        <dbReference type="EMBL" id="KAB5557195.1"/>
    </source>
</evidence>
<gene>
    <name evidence="2" type="ORF">DKX38_008104</name>
</gene>
<feature type="region of interest" description="Disordered" evidence="1">
    <location>
        <begin position="413"/>
        <end position="469"/>
    </location>
</feature>
<comment type="caution">
    <text evidence="2">The sequence shown here is derived from an EMBL/GenBank/DDBJ whole genome shotgun (WGS) entry which is preliminary data.</text>
</comment>
<keyword evidence="3" id="KW-1185">Reference proteome</keyword>
<evidence type="ECO:0000256" key="1">
    <source>
        <dbReference type="SAM" id="MobiDB-lite"/>
    </source>
</evidence>
<dbReference type="PANTHER" id="PTHR31286:SF99">
    <property type="entry name" value="DUF4283 DOMAIN-CONTAINING PROTEIN"/>
    <property type="match status" value="1"/>
</dbReference>
<feature type="region of interest" description="Disordered" evidence="1">
    <location>
        <begin position="325"/>
        <end position="396"/>
    </location>
</feature>
<evidence type="ECO:0000313" key="3">
    <source>
        <dbReference type="Proteomes" id="UP000326939"/>
    </source>
</evidence>
<feature type="compositionally biased region" description="Basic and acidic residues" evidence="1">
    <location>
        <begin position="383"/>
        <end position="394"/>
    </location>
</feature>
<accession>A0A5N5MPW2</accession>
<dbReference type="AlphaFoldDB" id="A0A5N5MPW2"/>
<dbReference type="InterPro" id="IPR040256">
    <property type="entry name" value="At4g02000-like"/>
</dbReference>
<evidence type="ECO:0008006" key="4">
    <source>
        <dbReference type="Google" id="ProtNLM"/>
    </source>
</evidence>
<dbReference type="PANTHER" id="PTHR31286">
    <property type="entry name" value="GLYCINE-RICH CELL WALL STRUCTURAL PROTEIN 1.8-LIKE"/>
    <property type="match status" value="1"/>
</dbReference>
<reference evidence="3" key="1">
    <citation type="journal article" date="2019" name="Gigascience">
        <title>De novo genome assembly of the endangered Acer yangbiense, a plant species with extremely small populations endemic to Yunnan Province, China.</title>
        <authorList>
            <person name="Yang J."/>
            <person name="Wariss H.M."/>
            <person name="Tao L."/>
            <person name="Zhang R."/>
            <person name="Yun Q."/>
            <person name="Hollingsworth P."/>
            <person name="Dao Z."/>
            <person name="Luo G."/>
            <person name="Guo H."/>
            <person name="Ma Y."/>
            <person name="Sun W."/>
        </authorList>
    </citation>
    <scope>NUCLEOTIDE SEQUENCE [LARGE SCALE GENOMIC DNA]</scope>
    <source>
        <strain evidence="3">cv. br00</strain>
    </source>
</reference>
<feature type="region of interest" description="Disordered" evidence="1">
    <location>
        <begin position="44"/>
        <end position="67"/>
    </location>
</feature>
<feature type="compositionally biased region" description="Basic residues" evidence="1">
    <location>
        <begin position="452"/>
        <end position="469"/>
    </location>
</feature>
<dbReference type="Proteomes" id="UP000326939">
    <property type="component" value="Chromosome 5"/>
</dbReference>
<organism evidence="2 3">
    <name type="scientific">Salix brachista</name>
    <dbReference type="NCBI Taxonomy" id="2182728"/>
    <lineage>
        <taxon>Eukaryota</taxon>
        <taxon>Viridiplantae</taxon>
        <taxon>Streptophyta</taxon>
        <taxon>Embryophyta</taxon>
        <taxon>Tracheophyta</taxon>
        <taxon>Spermatophyta</taxon>
        <taxon>Magnoliopsida</taxon>
        <taxon>eudicotyledons</taxon>
        <taxon>Gunneridae</taxon>
        <taxon>Pentapetalae</taxon>
        <taxon>rosids</taxon>
        <taxon>fabids</taxon>
        <taxon>Malpighiales</taxon>
        <taxon>Salicaceae</taxon>
        <taxon>Saliceae</taxon>
        <taxon>Salix</taxon>
    </lineage>
</organism>
<protein>
    <recommendedName>
        <fullName evidence="4">DUF4283 domain-containing protein</fullName>
    </recommendedName>
</protein>
<sequence>MVYFCIKAFNLIELLNLQPLQRPIGFLLSTHSLYHKTLQSLSLPPKPPLYPTSSHGPPEKKTQHKPEYTTHATSWADRVKVTDSSTRYTLDPIPPQERGCQLEITEDMFTEQAEQWSRCMVGFFPGYRMNCHAVNKIASRVWRSRGLEDVRTTAAGFMIFCFKTEDQIRGLSMVANMVGRPLACDEATFTGSRLDFARVCVEIDAMYPFVHHFNVITPLSKEPLHIEVEFEWKPTRCAKCHRFGHACSTGEIPTVPERDGTSAATMVAAKGKGVTQDANPSRHDEVEGIPGKKPLPDKSTSAKATEVFHVNSAPQVAAMIPTHNSQKTTLPHSKKHQNNRAMESKPHLITGTTDTSGLVKEPVANSGDLTVKDLPNQVGSSRDTTEETVGKENEPLADEVSATMCARHTRFPNMVASPQSQTFDEEDDIDVDSGQLEYDLDNRDTSSSSYTKVKKKKGGKKKNKEARCL</sequence>